<dbReference type="AlphaFoldDB" id="A0A0F0L0K9"/>
<dbReference type="RefSeq" id="WP_156149244.1">
    <property type="nucleotide sequence ID" value="NZ_CP031425.1"/>
</dbReference>
<evidence type="ECO:0000313" key="2">
    <source>
        <dbReference type="EMBL" id="KJL25101.1"/>
    </source>
</evidence>
<protein>
    <submittedName>
        <fullName evidence="2">Uncharacterized protein</fullName>
    </submittedName>
</protein>
<evidence type="ECO:0000256" key="1">
    <source>
        <dbReference type="SAM" id="MobiDB-lite"/>
    </source>
</evidence>
<dbReference type="Proteomes" id="UP000033572">
    <property type="component" value="Unassembled WGS sequence"/>
</dbReference>
<proteinExistence type="predicted"/>
<name>A0A0F0L0K9_9MICO</name>
<comment type="caution">
    <text evidence="2">The sequence shown here is derived from an EMBL/GenBank/DDBJ whole genome shotgun (WGS) entry which is preliminary data.</text>
</comment>
<dbReference type="PATRIC" id="fig|104336.4.peg.581"/>
<evidence type="ECO:0000313" key="3">
    <source>
        <dbReference type="Proteomes" id="UP000033572"/>
    </source>
</evidence>
<feature type="region of interest" description="Disordered" evidence="1">
    <location>
        <begin position="1"/>
        <end position="32"/>
    </location>
</feature>
<accession>A0A0F0L0K9</accession>
<reference evidence="2 3" key="1">
    <citation type="submission" date="2015-02" db="EMBL/GenBank/DDBJ databases">
        <title>Draft genome sequences of ten Microbacterium spp. with emphasis on heavy metal contaminated environments.</title>
        <authorList>
            <person name="Corretto E."/>
        </authorList>
    </citation>
    <scope>NUCLEOTIDE SEQUENCE [LARGE SCALE GENOMIC DNA]</scope>
    <source>
        <strain evidence="2 3">DSM 12966</strain>
    </source>
</reference>
<dbReference type="GeneID" id="94445860"/>
<dbReference type="EMBL" id="JYIU01000029">
    <property type="protein sequence ID" value="KJL25101.1"/>
    <property type="molecule type" value="Genomic_DNA"/>
</dbReference>
<keyword evidence="3" id="KW-1185">Reference proteome</keyword>
<gene>
    <name evidence="2" type="ORF">RN50_00559</name>
</gene>
<organism evidence="2 3">
    <name type="scientific">Microbacterium foliorum</name>
    <dbReference type="NCBI Taxonomy" id="104336"/>
    <lineage>
        <taxon>Bacteria</taxon>
        <taxon>Bacillati</taxon>
        <taxon>Actinomycetota</taxon>
        <taxon>Actinomycetes</taxon>
        <taxon>Micrococcales</taxon>
        <taxon>Microbacteriaceae</taxon>
        <taxon>Microbacterium</taxon>
    </lineage>
</organism>
<sequence>MNVDASAAHRGQRAARSDFRAPRAGSVPPESFDEREWQEIVRVAAANVREADRRFRSTRRGDDIGAIIAAFHICGPLVDLPPASLVRYARAVSKGLPFELLPRDGGQQKASGAGR</sequence>